<evidence type="ECO:0000259" key="22">
    <source>
        <dbReference type="Pfam" id="PF18267"/>
    </source>
</evidence>
<evidence type="ECO:0000313" key="24">
    <source>
        <dbReference type="Proteomes" id="UP000637632"/>
    </source>
</evidence>
<dbReference type="CDD" id="cd19943">
    <property type="entry name" value="NirB_Fer2_BFD-like_1"/>
    <property type="match status" value="1"/>
</dbReference>
<name>A0ABR6XGE3_9BURK</name>
<dbReference type="InterPro" id="IPR012744">
    <property type="entry name" value="Nitri_red_NirB"/>
</dbReference>
<evidence type="ECO:0000256" key="14">
    <source>
        <dbReference type="ARBA" id="ARBA00023014"/>
    </source>
</evidence>
<proteinExistence type="inferred from homology"/>
<evidence type="ECO:0000256" key="5">
    <source>
        <dbReference type="ARBA" id="ARBA00010429"/>
    </source>
</evidence>
<dbReference type="Gene3D" id="3.30.413.10">
    <property type="entry name" value="Sulfite Reductase Hemoprotein, domain 1"/>
    <property type="match status" value="1"/>
</dbReference>
<evidence type="ECO:0000256" key="8">
    <source>
        <dbReference type="ARBA" id="ARBA00022630"/>
    </source>
</evidence>
<dbReference type="InterPro" id="IPR045854">
    <property type="entry name" value="NO2/SO3_Rdtase_4Fe4S_sf"/>
</dbReference>
<feature type="domain" description="BFD-like [2Fe-2S]-binding" evidence="20">
    <location>
        <begin position="487"/>
        <end position="537"/>
    </location>
</feature>
<dbReference type="Gene3D" id="3.50.50.60">
    <property type="entry name" value="FAD/NAD(P)-binding domain"/>
    <property type="match status" value="2"/>
</dbReference>
<feature type="domain" description="Nitrite/Sulfite reductase ferredoxin-like" evidence="19">
    <location>
        <begin position="562"/>
        <end position="623"/>
    </location>
</feature>
<feature type="domain" description="BFD-like [2Fe-2S]-binding" evidence="20">
    <location>
        <begin position="423"/>
        <end position="470"/>
    </location>
</feature>
<evidence type="ECO:0000256" key="2">
    <source>
        <dbReference type="ARBA" id="ARBA00001966"/>
    </source>
</evidence>
<dbReference type="InterPro" id="IPR023753">
    <property type="entry name" value="FAD/NAD-binding_dom"/>
</dbReference>
<protein>
    <submittedName>
        <fullName evidence="23">NAD(P)/FAD-dependent oxidoreductase</fullName>
    </submittedName>
</protein>
<dbReference type="InterPro" id="IPR007419">
    <property type="entry name" value="BFD-like_2Fe2S-bd_dom"/>
</dbReference>
<keyword evidence="12" id="KW-0560">Oxidoreductase</keyword>
<dbReference type="InterPro" id="IPR017121">
    <property type="entry name" value="Nitrite_Rdtase_lsu"/>
</dbReference>
<keyword evidence="7" id="KW-0349">Heme</keyword>
<evidence type="ECO:0000259" key="20">
    <source>
        <dbReference type="Pfam" id="PF04324"/>
    </source>
</evidence>
<dbReference type="Pfam" id="PF04324">
    <property type="entry name" value="Fer2_BFD"/>
    <property type="match status" value="2"/>
</dbReference>
<keyword evidence="13" id="KW-0408">Iron</keyword>
<keyword evidence="6" id="KW-0004">4Fe-4S</keyword>
<evidence type="ECO:0000256" key="16">
    <source>
        <dbReference type="ARBA" id="ARBA00034078"/>
    </source>
</evidence>
<dbReference type="InterPro" id="IPR041854">
    <property type="entry name" value="BFD-like_2Fe2S-bd_dom_sf"/>
</dbReference>
<dbReference type="InterPro" id="IPR041575">
    <property type="entry name" value="Rubredoxin_C"/>
</dbReference>
<comment type="pathway">
    <text evidence="4">Nitrogen metabolism; nitrate reduction (assimilation).</text>
</comment>
<evidence type="ECO:0000256" key="10">
    <source>
        <dbReference type="ARBA" id="ARBA00022723"/>
    </source>
</evidence>
<dbReference type="InterPro" id="IPR016156">
    <property type="entry name" value="FAD/NAD-linked_Rdtase_dimer_sf"/>
</dbReference>
<evidence type="ECO:0000256" key="13">
    <source>
        <dbReference type="ARBA" id="ARBA00023004"/>
    </source>
</evidence>
<evidence type="ECO:0000256" key="9">
    <source>
        <dbReference type="ARBA" id="ARBA00022714"/>
    </source>
</evidence>
<dbReference type="Pfam" id="PF18267">
    <property type="entry name" value="Rubredoxin_C"/>
    <property type="match status" value="1"/>
</dbReference>
<dbReference type="PANTHER" id="PTHR43809:SF1">
    <property type="entry name" value="NITRITE REDUCTASE (NADH) LARGE SUBUNIT"/>
    <property type="match status" value="1"/>
</dbReference>
<dbReference type="SUPFAM" id="SSF51905">
    <property type="entry name" value="FAD/NAD(P)-binding domain"/>
    <property type="match status" value="2"/>
</dbReference>
<accession>A0ABR6XGE3</accession>
<evidence type="ECO:0000256" key="4">
    <source>
        <dbReference type="ARBA" id="ARBA00005096"/>
    </source>
</evidence>
<keyword evidence="14" id="KW-0411">Iron-sulfur</keyword>
<evidence type="ECO:0000256" key="15">
    <source>
        <dbReference type="ARBA" id="ARBA00023063"/>
    </source>
</evidence>
<dbReference type="SUPFAM" id="SSF56014">
    <property type="entry name" value="Nitrite and sulphite reductase 4Fe-4S domain-like"/>
    <property type="match status" value="1"/>
</dbReference>
<evidence type="ECO:0000256" key="11">
    <source>
        <dbReference type="ARBA" id="ARBA00022827"/>
    </source>
</evidence>
<feature type="domain" description="NADH-rubredoxin oxidoreductase C-terminal" evidence="22">
    <location>
        <begin position="319"/>
        <end position="386"/>
    </location>
</feature>
<dbReference type="SUPFAM" id="SSF55124">
    <property type="entry name" value="Nitrite/Sulfite reductase N-terminal domain-like"/>
    <property type="match status" value="1"/>
</dbReference>
<dbReference type="Gene3D" id="1.10.10.1100">
    <property type="entry name" value="BFD-like [2Fe-2S]-binding domain"/>
    <property type="match status" value="1"/>
</dbReference>
<feature type="domain" description="Nitrite/sulphite reductase 4Fe-4S" evidence="18">
    <location>
        <begin position="632"/>
        <end position="769"/>
    </location>
</feature>
<keyword evidence="11 17" id="KW-0274">FAD</keyword>
<comment type="cofactor">
    <cofactor evidence="2">
        <name>[4Fe-4S] cluster</name>
        <dbReference type="ChEBI" id="CHEBI:49883"/>
    </cofactor>
</comment>
<reference evidence="23 24" key="1">
    <citation type="submission" date="2020-08" db="EMBL/GenBank/DDBJ databases">
        <title>Novel species isolated from subtropical streams in China.</title>
        <authorList>
            <person name="Lu H."/>
        </authorList>
    </citation>
    <scope>NUCLEOTIDE SEQUENCE [LARGE SCALE GENOMIC DNA]</scope>
    <source>
        <strain evidence="23 24">CCTCC AB 2015119</strain>
    </source>
</reference>
<dbReference type="InterPro" id="IPR005117">
    <property type="entry name" value="NiRdtase/SiRdtase_haem-b_fer"/>
</dbReference>
<evidence type="ECO:0000259" key="18">
    <source>
        <dbReference type="Pfam" id="PF01077"/>
    </source>
</evidence>
<evidence type="ECO:0000313" key="23">
    <source>
        <dbReference type="EMBL" id="MBC3811808.1"/>
    </source>
</evidence>
<keyword evidence="9" id="KW-0001">2Fe-2S</keyword>
<keyword evidence="10" id="KW-0479">Metal-binding</keyword>
<dbReference type="PROSITE" id="PS00365">
    <property type="entry name" value="NIR_SIR"/>
    <property type="match status" value="1"/>
</dbReference>
<dbReference type="InterPro" id="IPR052034">
    <property type="entry name" value="NasD-like"/>
</dbReference>
<dbReference type="InterPro" id="IPR036188">
    <property type="entry name" value="FAD/NAD-bd_sf"/>
</dbReference>
<dbReference type="InterPro" id="IPR006066">
    <property type="entry name" value="NO2/SO3_Rdtase_FeS/sirohaem_BS"/>
</dbReference>
<dbReference type="PRINTS" id="PR00397">
    <property type="entry name" value="SIROHAEM"/>
</dbReference>
<dbReference type="RefSeq" id="WP_190479272.1">
    <property type="nucleotide sequence ID" value="NZ_JACOFT010000003.1"/>
</dbReference>
<dbReference type="Gene3D" id="3.30.390.30">
    <property type="match status" value="1"/>
</dbReference>
<dbReference type="Pfam" id="PF07992">
    <property type="entry name" value="Pyr_redox_2"/>
    <property type="match status" value="1"/>
</dbReference>
<keyword evidence="24" id="KW-1185">Reference proteome</keyword>
<comment type="caution">
    <text evidence="23">The sequence shown here is derived from an EMBL/GenBank/DDBJ whole genome shotgun (WGS) entry which is preliminary data.</text>
</comment>
<feature type="domain" description="FAD/NAD(P)-binding" evidence="21">
    <location>
        <begin position="5"/>
        <end position="282"/>
    </location>
</feature>
<evidence type="ECO:0000256" key="12">
    <source>
        <dbReference type="ARBA" id="ARBA00023002"/>
    </source>
</evidence>
<evidence type="ECO:0000256" key="17">
    <source>
        <dbReference type="PIRNR" id="PIRNR037149"/>
    </source>
</evidence>
<dbReference type="PIRSF" id="PIRSF037149">
    <property type="entry name" value="NirB"/>
    <property type="match status" value="1"/>
</dbReference>
<evidence type="ECO:0000256" key="3">
    <source>
        <dbReference type="ARBA" id="ARBA00001974"/>
    </source>
</evidence>
<dbReference type="Proteomes" id="UP000637632">
    <property type="component" value="Unassembled WGS sequence"/>
</dbReference>
<comment type="cofactor">
    <cofactor evidence="3 17">
        <name>FAD</name>
        <dbReference type="ChEBI" id="CHEBI:57692"/>
    </cofactor>
</comment>
<sequence length="809" mass="89199">MKKLKLVMVGNGMAGVRTLEELLKIAPDLYDVTVFGAEPYANYNRILLSPVLAGEQTIKDIMLNDVDWYEENHITLHLGKKVVRIDRVKRLVIADDGTQTEYDRLLLATGSTPFMLPVPGKDLQGVIAYRDIHDTNAMIAAAEQHTHAVVIGGGLLGLEAANGLKMRGMQVSVVHLPGWLMERQLDPVAGKMLQKSLEDRGLNFLLEKNTEAILGDEQGQVKAIRFTDGLEIPAQLIVMAVGIRPNTALAESAGLYCNRGIIVNDTMQTYDPRIYAVGECVNHRGTVYGLVAPLFEMAKVCANHLANFGIGRYQGSVTSTKLKVTGIDLFSAGEFMGGNDTEEIILSDPIGGVYKKLVLKDDKLIGACLYGDTVDGSWYFKLLREGKNIAEIRDTLMFGESNTGDVGHEGHTKAAAMPDNAEVCGCNGVCKGTIVKAIKEKGLFTLEDVRKHTKASASCGSCTGLVEQIIMFTVGGDYSSTPKAKAMCSCTDHSHAVVRQTIKEQHLLTVAAVQQFMNWRTPNGCASCRPALNYYLISTWPREAIDDPQSRFINERSHANIQKDGTYSVIPRMWGGETNASELRRIADVVDKYQIPTVKVTGGQRIDLLGVKKQDLPAVWSDLGMPCGLAYAKGLRTVKTCVGSEWCRFGTQNSTLMGQQLERELARMYAPHKVKLAVSGCPRNCAEAGIKDVGVIGVDSGWEVYVGGNGGIKTEVAQFFVKLKTHEEVMEYTGAFLQLYREEGWYLERTVHYLARVGLDYVKKIILEDEERRQELYQRLLFSLEGESDPWHAPEKAQVDTRQFTALTV</sequence>
<dbReference type="PRINTS" id="PR00411">
    <property type="entry name" value="PNDRDTASEI"/>
</dbReference>
<organism evidence="23 24">
    <name type="scientific">Undibacterium aquatile</name>
    <dbReference type="NCBI Taxonomy" id="1537398"/>
    <lineage>
        <taxon>Bacteria</taxon>
        <taxon>Pseudomonadati</taxon>
        <taxon>Pseudomonadota</taxon>
        <taxon>Betaproteobacteria</taxon>
        <taxon>Burkholderiales</taxon>
        <taxon>Oxalobacteraceae</taxon>
        <taxon>Undibacterium</taxon>
    </lineage>
</organism>
<dbReference type="InterPro" id="IPR006067">
    <property type="entry name" value="NO2/SO3_Rdtase_4Fe4S_dom"/>
</dbReference>
<evidence type="ECO:0000259" key="21">
    <source>
        <dbReference type="Pfam" id="PF07992"/>
    </source>
</evidence>
<keyword evidence="8 17" id="KW-0285">Flavoprotein</keyword>
<dbReference type="InterPro" id="IPR036136">
    <property type="entry name" value="Nit/Sulf_reduc_fer-like_dom_sf"/>
</dbReference>
<gene>
    <name evidence="23" type="ORF">H8K26_10175</name>
</gene>
<dbReference type="EMBL" id="JACOFT010000003">
    <property type="protein sequence ID" value="MBC3811808.1"/>
    <property type="molecule type" value="Genomic_DNA"/>
</dbReference>
<dbReference type="PRINTS" id="PR00368">
    <property type="entry name" value="FADPNR"/>
</dbReference>
<dbReference type="PANTHER" id="PTHR43809">
    <property type="entry name" value="NITRITE REDUCTASE (NADH) LARGE SUBUNIT"/>
    <property type="match status" value="1"/>
</dbReference>
<dbReference type="Pfam" id="PF03460">
    <property type="entry name" value="NIR_SIR_ferr"/>
    <property type="match status" value="1"/>
</dbReference>
<keyword evidence="15 17" id="KW-0534">Nitrate assimilation</keyword>
<comment type="similarity">
    <text evidence="5">Belongs to the nitrite and sulfite reductase 4Fe-4S domain family.</text>
</comment>
<dbReference type="CDD" id="cd19944">
    <property type="entry name" value="NirB_Fer2_BFD-like_2"/>
    <property type="match status" value="1"/>
</dbReference>
<dbReference type="NCBIfam" id="TIGR02374">
    <property type="entry name" value="nitri_red_nirB"/>
    <property type="match status" value="1"/>
</dbReference>
<dbReference type="Pfam" id="PF01077">
    <property type="entry name" value="NIR_SIR"/>
    <property type="match status" value="1"/>
</dbReference>
<comment type="cofactor">
    <cofactor evidence="16">
        <name>[2Fe-2S] cluster</name>
        <dbReference type="ChEBI" id="CHEBI:190135"/>
    </cofactor>
</comment>
<comment type="cofactor">
    <cofactor evidence="1">
        <name>siroheme</name>
        <dbReference type="ChEBI" id="CHEBI:60052"/>
    </cofactor>
</comment>
<evidence type="ECO:0000256" key="7">
    <source>
        <dbReference type="ARBA" id="ARBA00022617"/>
    </source>
</evidence>
<evidence type="ECO:0000256" key="1">
    <source>
        <dbReference type="ARBA" id="ARBA00001929"/>
    </source>
</evidence>
<evidence type="ECO:0000256" key="6">
    <source>
        <dbReference type="ARBA" id="ARBA00022485"/>
    </source>
</evidence>
<evidence type="ECO:0000259" key="19">
    <source>
        <dbReference type="Pfam" id="PF03460"/>
    </source>
</evidence>